<feature type="active site" description="Proton donor/acceptor" evidence="7">
    <location>
        <position position="145"/>
    </location>
</feature>
<keyword evidence="4 7" id="KW-0133">Cell shape</keyword>
<keyword evidence="6 7" id="KW-0961">Cell wall biogenesis/degradation</keyword>
<evidence type="ECO:0000256" key="1">
    <source>
        <dbReference type="ARBA" id="ARBA00004752"/>
    </source>
</evidence>
<evidence type="ECO:0000256" key="2">
    <source>
        <dbReference type="ARBA" id="ARBA00005992"/>
    </source>
</evidence>
<organism evidence="11 12">
    <name type="scientific">Ramlibacter cellulosilyticus</name>
    <dbReference type="NCBI Taxonomy" id="2764187"/>
    <lineage>
        <taxon>Bacteria</taxon>
        <taxon>Pseudomonadati</taxon>
        <taxon>Pseudomonadota</taxon>
        <taxon>Betaproteobacteria</taxon>
        <taxon>Burkholderiales</taxon>
        <taxon>Comamonadaceae</taxon>
        <taxon>Ramlibacter</taxon>
    </lineage>
</organism>
<evidence type="ECO:0000313" key="12">
    <source>
        <dbReference type="Proteomes" id="UP000608513"/>
    </source>
</evidence>
<evidence type="ECO:0000256" key="6">
    <source>
        <dbReference type="ARBA" id="ARBA00023316"/>
    </source>
</evidence>
<gene>
    <name evidence="11" type="ORF">H8N03_03925</name>
</gene>
<dbReference type="AlphaFoldDB" id="A0A923S9S9"/>
<dbReference type="Gene3D" id="2.40.440.10">
    <property type="entry name" value="L,D-transpeptidase catalytic domain-like"/>
    <property type="match status" value="1"/>
</dbReference>
<evidence type="ECO:0000256" key="7">
    <source>
        <dbReference type="PROSITE-ProRule" id="PRU01373"/>
    </source>
</evidence>
<dbReference type="GO" id="GO:0008360">
    <property type="term" value="P:regulation of cell shape"/>
    <property type="evidence" value="ECO:0007669"/>
    <property type="project" value="UniProtKB-UniRule"/>
</dbReference>
<dbReference type="InterPro" id="IPR038063">
    <property type="entry name" value="Transpep_catalytic_dom"/>
</dbReference>
<feature type="domain" description="L,D-TPase catalytic" evidence="10">
    <location>
        <begin position="59"/>
        <end position="199"/>
    </location>
</feature>
<proteinExistence type="inferred from homology"/>
<feature type="chain" id="PRO_5037778432" evidence="9">
    <location>
        <begin position="29"/>
        <end position="213"/>
    </location>
</feature>
<keyword evidence="5 7" id="KW-0573">Peptidoglycan synthesis</keyword>
<dbReference type="GO" id="GO:0009252">
    <property type="term" value="P:peptidoglycan biosynthetic process"/>
    <property type="evidence" value="ECO:0007669"/>
    <property type="project" value="UniProtKB-KW"/>
</dbReference>
<comment type="similarity">
    <text evidence="2">Belongs to the YkuD family.</text>
</comment>
<dbReference type="PROSITE" id="PS52029">
    <property type="entry name" value="LD_TPASE"/>
    <property type="match status" value="1"/>
</dbReference>
<protein>
    <submittedName>
        <fullName evidence="11">L,D-transpeptidase</fullName>
    </submittedName>
</protein>
<dbReference type="Proteomes" id="UP000608513">
    <property type="component" value="Unassembled WGS sequence"/>
</dbReference>
<dbReference type="EMBL" id="JACORT010000001">
    <property type="protein sequence ID" value="MBC5782079.1"/>
    <property type="molecule type" value="Genomic_DNA"/>
</dbReference>
<accession>A0A923S9S9</accession>
<keyword evidence="3" id="KW-0808">Transferase</keyword>
<dbReference type="SUPFAM" id="SSF141523">
    <property type="entry name" value="L,D-transpeptidase catalytic domain-like"/>
    <property type="match status" value="1"/>
</dbReference>
<keyword evidence="9" id="KW-0732">Signal</keyword>
<evidence type="ECO:0000256" key="4">
    <source>
        <dbReference type="ARBA" id="ARBA00022960"/>
    </source>
</evidence>
<dbReference type="GO" id="GO:0004180">
    <property type="term" value="F:carboxypeptidase activity"/>
    <property type="evidence" value="ECO:0007669"/>
    <property type="project" value="UniProtKB-ARBA"/>
</dbReference>
<reference evidence="11" key="1">
    <citation type="submission" date="2020-08" db="EMBL/GenBank/DDBJ databases">
        <title>Ramlibacter sp. USB13 16S ribosomal RNA gene genome sequencing and assembly.</title>
        <authorList>
            <person name="Kang M."/>
        </authorList>
    </citation>
    <scope>NUCLEOTIDE SEQUENCE</scope>
    <source>
        <strain evidence="11">USB13</strain>
    </source>
</reference>
<comment type="caution">
    <text evidence="11">The sequence shown here is derived from an EMBL/GenBank/DDBJ whole genome shotgun (WGS) entry which is preliminary data.</text>
</comment>
<dbReference type="InterPro" id="IPR005490">
    <property type="entry name" value="LD_TPept_cat_dom"/>
</dbReference>
<dbReference type="GO" id="GO:0016740">
    <property type="term" value="F:transferase activity"/>
    <property type="evidence" value="ECO:0007669"/>
    <property type="project" value="UniProtKB-KW"/>
</dbReference>
<feature type="region of interest" description="Disordered" evidence="8">
    <location>
        <begin position="87"/>
        <end position="123"/>
    </location>
</feature>
<keyword evidence="12" id="KW-1185">Reference proteome</keyword>
<feature type="signal peptide" evidence="9">
    <location>
        <begin position="1"/>
        <end position="28"/>
    </location>
</feature>
<dbReference type="CDD" id="cd16913">
    <property type="entry name" value="YkuD_like"/>
    <property type="match status" value="1"/>
</dbReference>
<evidence type="ECO:0000256" key="9">
    <source>
        <dbReference type="SAM" id="SignalP"/>
    </source>
</evidence>
<evidence type="ECO:0000256" key="5">
    <source>
        <dbReference type="ARBA" id="ARBA00022984"/>
    </source>
</evidence>
<evidence type="ECO:0000256" key="8">
    <source>
        <dbReference type="SAM" id="MobiDB-lite"/>
    </source>
</evidence>
<comment type="pathway">
    <text evidence="1 7">Cell wall biogenesis; peptidoglycan biosynthesis.</text>
</comment>
<dbReference type="GO" id="GO:0071555">
    <property type="term" value="P:cell wall organization"/>
    <property type="evidence" value="ECO:0007669"/>
    <property type="project" value="UniProtKB-UniRule"/>
</dbReference>
<feature type="active site" description="Nucleophile" evidence="7">
    <location>
        <position position="174"/>
    </location>
</feature>
<name>A0A923S9S9_9BURK</name>
<evidence type="ECO:0000256" key="3">
    <source>
        <dbReference type="ARBA" id="ARBA00022679"/>
    </source>
</evidence>
<evidence type="ECO:0000313" key="11">
    <source>
        <dbReference type="EMBL" id="MBC5782079.1"/>
    </source>
</evidence>
<evidence type="ECO:0000259" key="10">
    <source>
        <dbReference type="PROSITE" id="PS52029"/>
    </source>
</evidence>
<sequence length="213" mass="23266">MSAWRRWLRNAAGSTAWTVVAWVQPAQAAPQEFMATRPTPEAARLVDWVTQTSDARGKPFAIVDKRAARLYVFHADGRLAGHTPALLGSAPGDHTLPGTGERTQNGTLRPEDRTTPAGRFDSEAGVNATGEHVVWVDYASAFAIHRLRPGFAYQARASRLASTQSAGRRVSWGCVVVPVPFYTQVVQRVLGQGRSVVYVMPENMPVQQVFNAL</sequence>